<dbReference type="Proteomes" id="UP001500929">
    <property type="component" value="Unassembled WGS sequence"/>
</dbReference>
<organism evidence="1 2">
    <name type="scientific">Herbiconiux moechotypicola</name>
    <dbReference type="NCBI Taxonomy" id="637393"/>
    <lineage>
        <taxon>Bacteria</taxon>
        <taxon>Bacillati</taxon>
        <taxon>Actinomycetota</taxon>
        <taxon>Actinomycetes</taxon>
        <taxon>Micrococcales</taxon>
        <taxon>Microbacteriaceae</taxon>
        <taxon>Herbiconiux</taxon>
    </lineage>
</organism>
<gene>
    <name evidence="1" type="ORF">GCM10009851_19340</name>
</gene>
<accession>A0ABP5QFK0</accession>
<dbReference type="GO" id="GO:0032259">
    <property type="term" value="P:methylation"/>
    <property type="evidence" value="ECO:0007669"/>
    <property type="project" value="UniProtKB-KW"/>
</dbReference>
<proteinExistence type="predicted"/>
<evidence type="ECO:0000313" key="2">
    <source>
        <dbReference type="Proteomes" id="UP001500929"/>
    </source>
</evidence>
<dbReference type="GO" id="GO:0008168">
    <property type="term" value="F:methyltransferase activity"/>
    <property type="evidence" value="ECO:0007669"/>
    <property type="project" value="UniProtKB-KW"/>
</dbReference>
<reference evidence="2" key="1">
    <citation type="journal article" date="2019" name="Int. J. Syst. Evol. Microbiol.">
        <title>The Global Catalogue of Microorganisms (GCM) 10K type strain sequencing project: providing services to taxonomists for standard genome sequencing and annotation.</title>
        <authorList>
            <consortium name="The Broad Institute Genomics Platform"/>
            <consortium name="The Broad Institute Genome Sequencing Center for Infectious Disease"/>
            <person name="Wu L."/>
            <person name="Ma J."/>
        </authorList>
    </citation>
    <scope>NUCLEOTIDE SEQUENCE [LARGE SCALE GENOMIC DNA]</scope>
    <source>
        <strain evidence="2">JCM 16117</strain>
    </source>
</reference>
<name>A0ABP5QFK0_9MICO</name>
<comment type="caution">
    <text evidence="1">The sequence shown here is derived from an EMBL/GenBank/DDBJ whole genome shotgun (WGS) entry which is preliminary data.</text>
</comment>
<dbReference type="SUPFAM" id="SSF53335">
    <property type="entry name" value="S-adenosyl-L-methionine-dependent methyltransferases"/>
    <property type="match status" value="1"/>
</dbReference>
<dbReference type="RefSeq" id="WP_259479413.1">
    <property type="nucleotide sequence ID" value="NZ_BAAAQY010000005.1"/>
</dbReference>
<dbReference type="Gene3D" id="3.40.50.150">
    <property type="entry name" value="Vaccinia Virus protein VP39"/>
    <property type="match status" value="1"/>
</dbReference>
<keyword evidence="1" id="KW-0808">Transferase</keyword>
<protein>
    <submittedName>
        <fullName evidence="1">Class I SAM-dependent methyltransferase</fullName>
    </submittedName>
</protein>
<dbReference type="PANTHER" id="PTHR43460">
    <property type="entry name" value="METHYLTRANSFERASE"/>
    <property type="match status" value="1"/>
</dbReference>
<sequence length="275" mass="29689">MAGDDRSFEVLLAEGGSVPVDGWDFAWFDGRATEQRPSWGYARLAAARVADPGVAVVLDLQTGGGEVYAEVLERATLLRGSHPAPAPLTALATEGWPPNHALATRRLAPFGAEVALVEAAPGIPLPHPDASVDLALSRHPAYNDWAEIARVLRPGGRSLSQQVGAGSNRGLYEFLMGPHPVGENDARSDANLAAGARAAGLEVLDLRHESTAVEFFDVAAVVHFLRKVLWTVPDFTVERYRERLRALHAHIEENGSFVCSSERVLLELRRPAETN</sequence>
<dbReference type="PANTHER" id="PTHR43460:SF1">
    <property type="entry name" value="METHYLTRANSFERASE TYPE 11 DOMAIN-CONTAINING PROTEIN"/>
    <property type="match status" value="1"/>
</dbReference>
<keyword evidence="1" id="KW-0489">Methyltransferase</keyword>
<dbReference type="InterPro" id="IPR052939">
    <property type="entry name" value="23S_rRNA_MeTrnsfrase_RlmA"/>
</dbReference>
<keyword evidence="2" id="KW-1185">Reference proteome</keyword>
<dbReference type="InterPro" id="IPR029063">
    <property type="entry name" value="SAM-dependent_MTases_sf"/>
</dbReference>
<evidence type="ECO:0000313" key="1">
    <source>
        <dbReference type="EMBL" id="GAA2234451.1"/>
    </source>
</evidence>
<dbReference type="EMBL" id="BAAAQY010000005">
    <property type="protein sequence ID" value="GAA2234451.1"/>
    <property type="molecule type" value="Genomic_DNA"/>
</dbReference>